<evidence type="ECO:0000313" key="2">
    <source>
        <dbReference type="Proteomes" id="UP000548673"/>
    </source>
</evidence>
<organism evidence="1 2">
    <name type="scientific">Cronobacter sakazakii</name>
    <name type="common">Enterobacter sakazakii</name>
    <dbReference type="NCBI Taxonomy" id="28141"/>
    <lineage>
        <taxon>Bacteria</taxon>
        <taxon>Pseudomonadati</taxon>
        <taxon>Pseudomonadota</taxon>
        <taxon>Gammaproteobacteria</taxon>
        <taxon>Enterobacterales</taxon>
        <taxon>Enterobacteriaceae</taxon>
        <taxon>Cronobacter</taxon>
    </lineage>
</organism>
<dbReference type="KEGG" id="csj:CSK29544_02712"/>
<dbReference type="GeneID" id="45717941"/>
<gene>
    <name evidence="1" type="ORF">HRR37_10945</name>
</gene>
<dbReference type="Proteomes" id="UP000548673">
    <property type="component" value="Unassembled WGS sequence"/>
</dbReference>
<dbReference type="EMBL" id="JABTXY010000024">
    <property type="protein sequence ID" value="NYV42872.1"/>
    <property type="molecule type" value="Genomic_DNA"/>
</dbReference>
<name>A0A853HFP0_CROSK</name>
<comment type="caution">
    <text evidence="1">The sequence shown here is derived from an EMBL/GenBank/DDBJ whole genome shotgun (WGS) entry which is preliminary data.</text>
</comment>
<protein>
    <submittedName>
        <fullName evidence="1">Peptidoglycan-binding domain-containing protein</fullName>
    </submittedName>
</protein>
<dbReference type="RefSeq" id="WP_032968251.1">
    <property type="nucleotide sequence ID" value="NZ_CABMLV010000001.1"/>
</dbReference>
<evidence type="ECO:0000313" key="1">
    <source>
        <dbReference type="EMBL" id="NYV42872.1"/>
    </source>
</evidence>
<sequence>MKELSGAAWVNKFQGSASTETLSYPFRTNVEQFLAALRQAGAVVTIAATLRPPERAYLMHWCWKISRGLVKASDVPPMAGVDIEWDHGNDAKSLREANAMVAAYGMSGLHVAPALQSRHTEGNAIDMNISWSGDLHIIDKDNNAVIIRTPPRDGMNTELHQVGRNYNVIKYHGGARDKPHWSSDGR</sequence>
<reference evidence="1 2" key="1">
    <citation type="submission" date="2020-05" db="EMBL/GenBank/DDBJ databases">
        <title>The draft genome of Cronobacter sakazakii strain 145005.</title>
        <authorList>
            <person name="Yang J."/>
            <person name="Liu L."/>
            <person name="Feng Y."/>
            <person name="Zong Z."/>
        </authorList>
    </citation>
    <scope>NUCLEOTIDE SEQUENCE [LARGE SCALE GENOMIC DNA]</scope>
    <source>
        <strain evidence="1 2">145005</strain>
    </source>
</reference>
<dbReference type="AlphaFoldDB" id="A0A853HFP0"/>
<proteinExistence type="predicted"/>
<accession>A0A853HFP0</accession>